<protein>
    <recommendedName>
        <fullName evidence="4">Molybdate-anion transporter</fullName>
    </recommendedName>
</protein>
<feature type="transmembrane region" description="Helical" evidence="1">
    <location>
        <begin position="300"/>
        <end position="319"/>
    </location>
</feature>
<feature type="transmembrane region" description="Helical" evidence="1">
    <location>
        <begin position="181"/>
        <end position="204"/>
    </location>
</feature>
<feature type="transmembrane region" description="Helical" evidence="1">
    <location>
        <begin position="354"/>
        <end position="374"/>
    </location>
</feature>
<feature type="transmembrane region" description="Helical" evidence="1">
    <location>
        <begin position="386"/>
        <end position="407"/>
    </location>
</feature>
<feature type="transmembrane region" description="Helical" evidence="1">
    <location>
        <begin position="93"/>
        <end position="114"/>
    </location>
</feature>
<feature type="transmembrane region" description="Helical" evidence="1">
    <location>
        <begin position="14"/>
        <end position="34"/>
    </location>
</feature>
<feature type="transmembrane region" description="Helical" evidence="1">
    <location>
        <begin position="331"/>
        <end position="348"/>
    </location>
</feature>
<dbReference type="InterPro" id="IPR036259">
    <property type="entry name" value="MFS_trans_sf"/>
</dbReference>
<sequence>MGVVIESEVWEPKLSLYIFFFCSSLFSLILLPYFSKNSNRTTALFDPSGVPASFLRFQRSFLLIYSLASVMEGLGSVFGEFEYASYGISREQMVFSLCVGSAASLLIGSFLGILGDLIGQKKVILLFCVLHLSVGIWKRLTTHPYVWVASVCLAVASSVFSFGFEIWMVAEHEKLGYRQDFLSDTFWLMAFSESASHIGSQVLANWLTGSTSEKRFVFPSTAVIFLATICLIYVTRELTESPPITAIGSYKKSFSVNILGDKRIWLLAWAQACLQFSIMVFWILWAPTIVADGREVKLGMIYPCFMGARMLGSTAVPWFTGGPSPVRSEDYLLFAFIVNALVLSIVAYDYQEIGVLMTLFCLFNACVGLILPSLARLRTIYVPNELRGGMISLSTAPANAAMVFVLIQGGYHRNLGNATIMTFAAFGLFSAAGCMHVLKKWGKQPHQNWRWSGGAKSNPRKTCKMTTLFNELQMHLVLPPAPRMMSDEWPKSHKSTVAGASK</sequence>
<dbReference type="GO" id="GO:0016020">
    <property type="term" value="C:membrane"/>
    <property type="evidence" value="ECO:0007669"/>
    <property type="project" value="InterPro"/>
</dbReference>
<dbReference type="EMBL" id="JAMYWD010000007">
    <property type="protein sequence ID" value="KAJ4966857.1"/>
    <property type="molecule type" value="Genomic_DNA"/>
</dbReference>
<dbReference type="PANTHER" id="PTHR23516">
    <property type="entry name" value="SAM (S-ADENOSYL METHIONINE) TRANSPORTER"/>
    <property type="match status" value="1"/>
</dbReference>
<reference evidence="2" key="1">
    <citation type="journal article" date="2023" name="Plant J.">
        <title>The genome of the king protea, Protea cynaroides.</title>
        <authorList>
            <person name="Chang J."/>
            <person name="Duong T.A."/>
            <person name="Schoeman C."/>
            <person name="Ma X."/>
            <person name="Roodt D."/>
            <person name="Barker N."/>
            <person name="Li Z."/>
            <person name="Van de Peer Y."/>
            <person name="Mizrachi E."/>
        </authorList>
    </citation>
    <scope>NUCLEOTIDE SEQUENCE</scope>
    <source>
        <tissue evidence="2">Young leaves</tissue>
    </source>
</reference>
<dbReference type="AlphaFoldDB" id="A0A9Q0KAE5"/>
<evidence type="ECO:0000313" key="2">
    <source>
        <dbReference type="EMBL" id="KAJ4966857.1"/>
    </source>
</evidence>
<proteinExistence type="predicted"/>
<feature type="transmembrane region" description="Helical" evidence="1">
    <location>
        <begin position="419"/>
        <end position="438"/>
    </location>
</feature>
<feature type="transmembrane region" description="Helical" evidence="1">
    <location>
        <begin position="264"/>
        <end position="285"/>
    </location>
</feature>
<dbReference type="GO" id="GO:0015098">
    <property type="term" value="F:molybdate ion transmembrane transporter activity"/>
    <property type="evidence" value="ECO:0007669"/>
    <property type="project" value="InterPro"/>
</dbReference>
<keyword evidence="3" id="KW-1185">Reference proteome</keyword>
<dbReference type="Proteomes" id="UP001141806">
    <property type="component" value="Unassembled WGS sequence"/>
</dbReference>
<dbReference type="SUPFAM" id="SSF103473">
    <property type="entry name" value="MFS general substrate transporter"/>
    <property type="match status" value="1"/>
</dbReference>
<dbReference type="OrthoDB" id="263957at2759"/>
<feature type="transmembrane region" description="Helical" evidence="1">
    <location>
        <begin position="216"/>
        <end position="234"/>
    </location>
</feature>
<feature type="transmembrane region" description="Helical" evidence="1">
    <location>
        <begin position="146"/>
        <end position="169"/>
    </location>
</feature>
<keyword evidence="1" id="KW-1133">Transmembrane helix</keyword>
<keyword evidence="1" id="KW-0472">Membrane</keyword>
<dbReference type="InterPro" id="IPR008509">
    <property type="entry name" value="MOT2/MFSD5"/>
</dbReference>
<accession>A0A9Q0KAE5</accession>
<comment type="caution">
    <text evidence="2">The sequence shown here is derived from an EMBL/GenBank/DDBJ whole genome shotgun (WGS) entry which is preliminary data.</text>
</comment>
<feature type="transmembrane region" description="Helical" evidence="1">
    <location>
        <begin position="62"/>
        <end position="81"/>
    </location>
</feature>
<evidence type="ECO:0000256" key="1">
    <source>
        <dbReference type="SAM" id="Phobius"/>
    </source>
</evidence>
<evidence type="ECO:0008006" key="4">
    <source>
        <dbReference type="Google" id="ProtNLM"/>
    </source>
</evidence>
<dbReference type="PANTHER" id="PTHR23516:SF2">
    <property type="entry name" value="MOLYBDATE-ANION TRANSPORTER"/>
    <property type="match status" value="1"/>
</dbReference>
<dbReference type="Gene3D" id="1.20.1250.20">
    <property type="entry name" value="MFS general substrate transporter like domains"/>
    <property type="match status" value="1"/>
</dbReference>
<dbReference type="Pfam" id="PF05631">
    <property type="entry name" value="MFS_5"/>
    <property type="match status" value="1"/>
</dbReference>
<name>A0A9Q0KAE5_9MAGN</name>
<keyword evidence="1" id="KW-0812">Transmembrane</keyword>
<evidence type="ECO:0000313" key="3">
    <source>
        <dbReference type="Proteomes" id="UP001141806"/>
    </source>
</evidence>
<organism evidence="2 3">
    <name type="scientific">Protea cynaroides</name>
    <dbReference type="NCBI Taxonomy" id="273540"/>
    <lineage>
        <taxon>Eukaryota</taxon>
        <taxon>Viridiplantae</taxon>
        <taxon>Streptophyta</taxon>
        <taxon>Embryophyta</taxon>
        <taxon>Tracheophyta</taxon>
        <taxon>Spermatophyta</taxon>
        <taxon>Magnoliopsida</taxon>
        <taxon>Proteales</taxon>
        <taxon>Proteaceae</taxon>
        <taxon>Protea</taxon>
    </lineage>
</organism>
<gene>
    <name evidence="2" type="ORF">NE237_018706</name>
</gene>